<dbReference type="GO" id="GO:0034128">
    <property type="term" value="P:negative regulation of MyD88-independent toll-like receptor signaling pathway"/>
    <property type="evidence" value="ECO:0007669"/>
    <property type="project" value="InterPro"/>
</dbReference>
<evidence type="ECO:0000256" key="4">
    <source>
        <dbReference type="ARBA" id="ARBA00022801"/>
    </source>
</evidence>
<feature type="transmembrane region" description="Helical" evidence="5">
    <location>
        <begin position="44"/>
        <end position="63"/>
    </location>
</feature>
<keyword evidence="5" id="KW-0812">Transmembrane</keyword>
<accession>A0A7S0NZA9</accession>
<dbReference type="PROSITE" id="PS50105">
    <property type="entry name" value="SAM_DOMAIN"/>
    <property type="match status" value="1"/>
</dbReference>
<dbReference type="InterPro" id="IPR039184">
    <property type="entry name" value="SARM1"/>
</dbReference>
<dbReference type="Pfam" id="PF00536">
    <property type="entry name" value="SAM_1"/>
    <property type="match status" value="1"/>
</dbReference>
<dbReference type="InterPro" id="IPR013761">
    <property type="entry name" value="SAM/pointed_sf"/>
</dbReference>
<evidence type="ECO:0000259" key="6">
    <source>
        <dbReference type="PROSITE" id="PS50105"/>
    </source>
</evidence>
<reference evidence="7" key="1">
    <citation type="submission" date="2021-01" db="EMBL/GenBank/DDBJ databases">
        <authorList>
            <person name="Corre E."/>
            <person name="Pelletier E."/>
            <person name="Niang G."/>
            <person name="Scheremetjew M."/>
            <person name="Finn R."/>
            <person name="Kale V."/>
            <person name="Holt S."/>
            <person name="Cochrane G."/>
            <person name="Meng A."/>
            <person name="Brown T."/>
            <person name="Cohen L."/>
        </authorList>
    </citation>
    <scope>NUCLEOTIDE SEQUENCE</scope>
    <source>
        <strain evidence="7">RCC1130</strain>
    </source>
</reference>
<comment type="subcellular location">
    <subcellularLocation>
        <location evidence="1">Cytoplasm</location>
    </subcellularLocation>
</comment>
<keyword evidence="2" id="KW-0963">Cytoplasm</keyword>
<organism evidence="7">
    <name type="scientific">Calcidiscus leptoporus</name>
    <dbReference type="NCBI Taxonomy" id="127549"/>
    <lineage>
        <taxon>Eukaryota</taxon>
        <taxon>Haptista</taxon>
        <taxon>Haptophyta</taxon>
        <taxon>Prymnesiophyceae</taxon>
        <taxon>Coccolithales</taxon>
        <taxon>Calcidiscaceae</taxon>
        <taxon>Calcidiscus</taxon>
    </lineage>
</organism>
<dbReference type="SUPFAM" id="SSF47769">
    <property type="entry name" value="SAM/Pointed domain"/>
    <property type="match status" value="1"/>
</dbReference>
<keyword evidence="4" id="KW-0378">Hydrolase</keyword>
<dbReference type="GO" id="GO:0003953">
    <property type="term" value="F:NAD+ nucleosidase activity"/>
    <property type="evidence" value="ECO:0007669"/>
    <property type="project" value="InterPro"/>
</dbReference>
<dbReference type="InterPro" id="IPR001660">
    <property type="entry name" value="SAM"/>
</dbReference>
<dbReference type="GO" id="GO:0035591">
    <property type="term" value="F:signaling adaptor activity"/>
    <property type="evidence" value="ECO:0007669"/>
    <property type="project" value="InterPro"/>
</dbReference>
<proteinExistence type="predicted"/>
<evidence type="ECO:0000256" key="3">
    <source>
        <dbReference type="ARBA" id="ARBA00022737"/>
    </source>
</evidence>
<dbReference type="AlphaFoldDB" id="A0A7S0NZA9"/>
<keyword evidence="5" id="KW-1133">Transmembrane helix</keyword>
<dbReference type="GO" id="GO:0005737">
    <property type="term" value="C:cytoplasm"/>
    <property type="evidence" value="ECO:0007669"/>
    <property type="project" value="UniProtKB-SubCell"/>
</dbReference>
<evidence type="ECO:0000313" key="7">
    <source>
        <dbReference type="EMBL" id="CAD8542823.1"/>
    </source>
</evidence>
<evidence type="ECO:0000256" key="5">
    <source>
        <dbReference type="SAM" id="Phobius"/>
    </source>
</evidence>
<keyword evidence="3" id="KW-0677">Repeat</keyword>
<name>A0A7S0NZA9_9EUKA</name>
<protein>
    <recommendedName>
        <fullName evidence="6">SAM domain-containing protein</fullName>
    </recommendedName>
</protein>
<dbReference type="Gene3D" id="1.10.150.50">
    <property type="entry name" value="Transcription Factor, Ets-1"/>
    <property type="match status" value="1"/>
</dbReference>
<dbReference type="SMART" id="SM00454">
    <property type="entry name" value="SAM"/>
    <property type="match status" value="1"/>
</dbReference>
<dbReference type="EMBL" id="HBER01035748">
    <property type="protein sequence ID" value="CAD8542823.1"/>
    <property type="molecule type" value="Transcribed_RNA"/>
</dbReference>
<gene>
    <name evidence="7" type="ORF">CLEP1334_LOCUS18110</name>
</gene>
<sequence length="188" mass="20067">MSSVLARASRALRTAPARSVALRRMCTAAVEEVPGKLTMSSPEVVTFGGMVGILYLSAFRWAVNDKKLEAKKAALMATHAEPAVEVSSVIEAVVAVEPAVAAPTVEVVVVAPAGASVAEWKVADVTSWLKSLELDSHADVFKAHAVDGKLLLTLDEQDMYKVLNITSPLHRKKLMMAIAELRSGYLSP</sequence>
<evidence type="ECO:0000256" key="2">
    <source>
        <dbReference type="ARBA" id="ARBA00022490"/>
    </source>
</evidence>
<keyword evidence="5" id="KW-0472">Membrane</keyword>
<dbReference type="PANTHER" id="PTHR22998:SF1">
    <property type="entry name" value="NAD(+) HYDROLASE SARM1"/>
    <property type="match status" value="1"/>
</dbReference>
<dbReference type="GO" id="GO:0048678">
    <property type="term" value="P:response to axon injury"/>
    <property type="evidence" value="ECO:0007669"/>
    <property type="project" value="InterPro"/>
</dbReference>
<evidence type="ECO:0000256" key="1">
    <source>
        <dbReference type="ARBA" id="ARBA00004496"/>
    </source>
</evidence>
<feature type="domain" description="SAM" evidence="6">
    <location>
        <begin position="120"/>
        <end position="184"/>
    </location>
</feature>
<dbReference type="PANTHER" id="PTHR22998">
    <property type="entry name" value="SARM1"/>
    <property type="match status" value="1"/>
</dbReference>
<dbReference type="CDD" id="cd09487">
    <property type="entry name" value="SAM_superfamily"/>
    <property type="match status" value="1"/>
</dbReference>